<accession>A0A117MKL8</accession>
<sequence>MYLFAGVVVDSDDLPTVIGAARHAAADHRPYHSTALYKLGHITPIEDMLDAVHAHAGWAFLTVQAPLPGPSESDREAARQVALGCLLQQLNEQKFRDVVIDTRASQREQVQMQLAGRKVFESDIPDVTTYHSLSTEGPRTVATVPAPSSRT</sequence>
<organism evidence="2 3">
    <name type="scientific">Actinoplanes awajinensis subsp. mycoplanecinus</name>
    <dbReference type="NCBI Taxonomy" id="135947"/>
    <lineage>
        <taxon>Bacteria</taxon>
        <taxon>Bacillati</taxon>
        <taxon>Actinomycetota</taxon>
        <taxon>Actinomycetes</taxon>
        <taxon>Micromonosporales</taxon>
        <taxon>Micromonosporaceae</taxon>
        <taxon>Actinoplanes</taxon>
    </lineage>
</organism>
<name>A0A117MKL8_9ACTN</name>
<gene>
    <name evidence="2" type="ORF">ADL15_47920</name>
</gene>
<feature type="region of interest" description="Disordered" evidence="1">
    <location>
        <begin position="130"/>
        <end position="151"/>
    </location>
</feature>
<dbReference type="EMBL" id="LLZH01000340">
    <property type="protein sequence ID" value="KUL22584.1"/>
    <property type="molecule type" value="Genomic_DNA"/>
</dbReference>
<dbReference type="AlphaFoldDB" id="A0A117MKL8"/>
<evidence type="ECO:0000313" key="2">
    <source>
        <dbReference type="EMBL" id="KUL22584.1"/>
    </source>
</evidence>
<reference evidence="2 3" key="1">
    <citation type="submission" date="2015-10" db="EMBL/GenBank/DDBJ databases">
        <authorList>
            <person name="Gilbert D.G."/>
        </authorList>
    </citation>
    <scope>NUCLEOTIDE SEQUENCE [LARGE SCALE GENOMIC DNA]</scope>
    <source>
        <strain evidence="2 3">NRRL B-16712</strain>
    </source>
</reference>
<comment type="caution">
    <text evidence="2">The sequence shown here is derived from an EMBL/GenBank/DDBJ whole genome shotgun (WGS) entry which is preliminary data.</text>
</comment>
<evidence type="ECO:0000256" key="1">
    <source>
        <dbReference type="SAM" id="MobiDB-lite"/>
    </source>
</evidence>
<protein>
    <submittedName>
        <fullName evidence="2">Uncharacterized protein</fullName>
    </submittedName>
</protein>
<proteinExistence type="predicted"/>
<keyword evidence="3" id="KW-1185">Reference proteome</keyword>
<dbReference type="Proteomes" id="UP000053244">
    <property type="component" value="Unassembled WGS sequence"/>
</dbReference>
<evidence type="ECO:0000313" key="3">
    <source>
        <dbReference type="Proteomes" id="UP000053244"/>
    </source>
</evidence>